<feature type="repeat" description="TPR" evidence="4">
    <location>
        <begin position="70"/>
        <end position="103"/>
    </location>
</feature>
<dbReference type="NCBIfam" id="TIGR03302">
    <property type="entry name" value="OM_YfiO"/>
    <property type="match status" value="1"/>
</dbReference>
<keyword evidence="5" id="KW-1133">Transmembrane helix</keyword>
<dbReference type="EMBL" id="AM180252">
    <property type="protein sequence ID" value="CAJ54421.1"/>
    <property type="molecule type" value="Genomic_DNA"/>
</dbReference>
<dbReference type="Gene3D" id="1.25.40.10">
    <property type="entry name" value="Tetratricopeptide repeat domain"/>
    <property type="match status" value="1"/>
</dbReference>
<keyword evidence="2 5" id="KW-0472">Membrane</keyword>
<dbReference type="RefSeq" id="WP_011526450.1">
    <property type="nucleotide sequence ID" value="NC_008011.1"/>
</dbReference>
<reference evidence="7 8" key="1">
    <citation type="submission" date="2005-11" db="EMBL/GenBank/DDBJ databases">
        <title>The complete genome sequence of Lawsonia intracellularis: the causative agent of proliferative enteropathy.</title>
        <authorList>
            <person name="Kaur K."/>
            <person name="Zhang Q."/>
            <person name="Beckler D."/>
            <person name="Munir S."/>
            <person name="Li L."/>
            <person name="Kinsley K."/>
            <person name="Herron L."/>
            <person name="Peterson A."/>
            <person name="May B."/>
            <person name="Singh S."/>
            <person name="Gebhart C."/>
            <person name="Kapur V."/>
        </authorList>
    </citation>
    <scope>NUCLEOTIDE SEQUENCE [LARGE SCALE GENOMIC DNA]</scope>
    <source>
        <strain evidence="7 8">PHE/MN1-00</strain>
    </source>
</reference>
<dbReference type="CDD" id="cd15830">
    <property type="entry name" value="BamD"/>
    <property type="match status" value="1"/>
</dbReference>
<dbReference type="Proteomes" id="UP000002430">
    <property type="component" value="Chromosome"/>
</dbReference>
<accession>Q1MRF5</accession>
<keyword evidence="4" id="KW-0802">TPR repeat</keyword>
<dbReference type="InterPro" id="IPR017689">
    <property type="entry name" value="BamD"/>
</dbReference>
<dbReference type="PANTHER" id="PTHR37423:SF2">
    <property type="entry name" value="MEMBRANE-BOUND LYTIC MUREIN TRANSGLYCOSYLASE C"/>
    <property type="match status" value="1"/>
</dbReference>
<feature type="domain" description="Outer membrane lipoprotein BamD-like" evidence="6">
    <location>
        <begin position="30"/>
        <end position="204"/>
    </location>
</feature>
<keyword evidence="8" id="KW-1185">Reference proteome</keyword>
<evidence type="ECO:0000256" key="5">
    <source>
        <dbReference type="SAM" id="Phobius"/>
    </source>
</evidence>
<sequence length="240" mass="28409">MYIRYVVLVIMLVYLPGCGIIDYFAVPRPEQTAQELYENAKDAMEEKHYAQAAEYYEKLKDNYPLSPYTVEAERALGDALFFDEKYAEAVEAYKEFETLHPRHPDIPYVLYQIGMSNLKTFISIDRPTTSIQEAYEYFQRVQETFPDSPYAEAAVNEMKACRLIMVEHELYIANVFWNMGKYGPAWKRYTFILENFSDVPSVSEYTKERSLAAYFLYRKQESQAEREQIHGSWKRLFNWL</sequence>
<dbReference type="OrthoDB" id="9781894at2"/>
<dbReference type="PROSITE" id="PS50005">
    <property type="entry name" value="TPR"/>
    <property type="match status" value="1"/>
</dbReference>
<dbReference type="AlphaFoldDB" id="Q1MRF5"/>
<keyword evidence="5" id="KW-0812">Transmembrane</keyword>
<dbReference type="KEGG" id="lip:LI0365"/>
<organism evidence="7 8">
    <name type="scientific">Lawsonia intracellularis (strain PHE/MN1-00)</name>
    <dbReference type="NCBI Taxonomy" id="363253"/>
    <lineage>
        <taxon>Bacteria</taxon>
        <taxon>Pseudomonadati</taxon>
        <taxon>Thermodesulfobacteriota</taxon>
        <taxon>Desulfovibrionia</taxon>
        <taxon>Desulfovibrionales</taxon>
        <taxon>Desulfovibrionaceae</taxon>
        <taxon>Lawsonia</taxon>
    </lineage>
</organism>
<dbReference type="InterPro" id="IPR011990">
    <property type="entry name" value="TPR-like_helical_dom_sf"/>
</dbReference>
<dbReference type="eggNOG" id="COG4105">
    <property type="taxonomic scope" value="Bacteria"/>
</dbReference>
<feature type="transmembrane region" description="Helical" evidence="5">
    <location>
        <begin position="6"/>
        <end position="26"/>
    </location>
</feature>
<keyword evidence="7" id="KW-0449">Lipoprotein</keyword>
<evidence type="ECO:0000256" key="4">
    <source>
        <dbReference type="PROSITE-ProRule" id="PRU00339"/>
    </source>
</evidence>
<dbReference type="PANTHER" id="PTHR37423">
    <property type="entry name" value="SOLUBLE LYTIC MUREIN TRANSGLYCOSYLASE-RELATED"/>
    <property type="match status" value="1"/>
</dbReference>
<dbReference type="InterPro" id="IPR019734">
    <property type="entry name" value="TPR_rpt"/>
</dbReference>
<dbReference type="Pfam" id="PF13525">
    <property type="entry name" value="YfiO"/>
    <property type="match status" value="1"/>
</dbReference>
<dbReference type="SMR" id="Q1MRF5"/>
<evidence type="ECO:0000256" key="2">
    <source>
        <dbReference type="ARBA" id="ARBA00023136"/>
    </source>
</evidence>
<gene>
    <name evidence="7" type="ordered locus">LI0365</name>
</gene>
<dbReference type="STRING" id="363253.LI0365"/>
<keyword evidence="3" id="KW-0998">Cell outer membrane</keyword>
<dbReference type="SUPFAM" id="SSF48452">
    <property type="entry name" value="TPR-like"/>
    <property type="match status" value="1"/>
</dbReference>
<evidence type="ECO:0000259" key="6">
    <source>
        <dbReference type="Pfam" id="PF13525"/>
    </source>
</evidence>
<evidence type="ECO:0000256" key="3">
    <source>
        <dbReference type="ARBA" id="ARBA00023237"/>
    </source>
</evidence>
<name>Q1MRF5_LAWIP</name>
<dbReference type="HAMAP" id="MF_00922">
    <property type="entry name" value="OM_assembly_BamD"/>
    <property type="match status" value="1"/>
</dbReference>
<protein>
    <submittedName>
        <fullName evidence="7">DNA uptake lipoprotein</fullName>
    </submittedName>
</protein>
<evidence type="ECO:0000313" key="7">
    <source>
        <dbReference type="EMBL" id="CAJ54421.1"/>
    </source>
</evidence>
<evidence type="ECO:0000256" key="1">
    <source>
        <dbReference type="ARBA" id="ARBA00022729"/>
    </source>
</evidence>
<proteinExistence type="inferred from homology"/>
<keyword evidence="1" id="KW-0732">Signal</keyword>
<evidence type="ECO:0000313" key="8">
    <source>
        <dbReference type="Proteomes" id="UP000002430"/>
    </source>
</evidence>
<dbReference type="HOGENOM" id="CLU_065982_2_0_7"/>
<dbReference type="InterPro" id="IPR039565">
    <property type="entry name" value="BamD-like"/>
</dbReference>